<name>A0A8X7RF60_BRACI</name>
<keyword evidence="2" id="KW-1185">Reference proteome</keyword>
<organism evidence="1 2">
    <name type="scientific">Brassica carinata</name>
    <name type="common">Ethiopian mustard</name>
    <name type="synonym">Abyssinian cabbage</name>
    <dbReference type="NCBI Taxonomy" id="52824"/>
    <lineage>
        <taxon>Eukaryota</taxon>
        <taxon>Viridiplantae</taxon>
        <taxon>Streptophyta</taxon>
        <taxon>Embryophyta</taxon>
        <taxon>Tracheophyta</taxon>
        <taxon>Spermatophyta</taxon>
        <taxon>Magnoliopsida</taxon>
        <taxon>eudicotyledons</taxon>
        <taxon>Gunneridae</taxon>
        <taxon>Pentapetalae</taxon>
        <taxon>rosids</taxon>
        <taxon>malvids</taxon>
        <taxon>Brassicales</taxon>
        <taxon>Brassicaceae</taxon>
        <taxon>Brassiceae</taxon>
        <taxon>Brassica</taxon>
    </lineage>
</organism>
<evidence type="ECO:0000313" key="1">
    <source>
        <dbReference type="EMBL" id="KAG2285738.1"/>
    </source>
</evidence>
<dbReference type="AlphaFoldDB" id="A0A8X7RF60"/>
<reference evidence="1 2" key="1">
    <citation type="submission" date="2020-02" db="EMBL/GenBank/DDBJ databases">
        <authorList>
            <person name="Ma Q."/>
            <person name="Huang Y."/>
            <person name="Song X."/>
            <person name="Pei D."/>
        </authorList>
    </citation>
    <scope>NUCLEOTIDE SEQUENCE [LARGE SCALE GENOMIC DNA]</scope>
    <source>
        <strain evidence="1">Sxm20200214</strain>
        <tissue evidence="1">Leaf</tissue>
    </source>
</reference>
<proteinExistence type="predicted"/>
<accession>A0A8X7RF60</accession>
<sequence>MARRLTYDEKGKGVAQTSEPLRSGRILIPEVDTTEMIQKHELTLQIWGKDFSSFNLRMQRIWLLFSRKDLTILPNGWLSSKNGNLQCLHPFHLKSHFGYGYTESLSTSGGKIS</sequence>
<gene>
    <name evidence="1" type="ORF">Bca52824_045342</name>
</gene>
<dbReference type="OrthoDB" id="10639693at2759"/>
<dbReference type="Proteomes" id="UP000886595">
    <property type="component" value="Unassembled WGS sequence"/>
</dbReference>
<evidence type="ECO:0000313" key="2">
    <source>
        <dbReference type="Proteomes" id="UP000886595"/>
    </source>
</evidence>
<comment type="caution">
    <text evidence="1">The sequence shown here is derived from an EMBL/GenBank/DDBJ whole genome shotgun (WGS) entry which is preliminary data.</text>
</comment>
<dbReference type="EMBL" id="JAAMPC010000010">
    <property type="protein sequence ID" value="KAG2285738.1"/>
    <property type="molecule type" value="Genomic_DNA"/>
</dbReference>
<protein>
    <submittedName>
        <fullName evidence="1">Uncharacterized protein</fullName>
    </submittedName>
</protein>